<sequence length="937" mass="103121">MDVTGPAFTRLLPSIISSINEADFVAIDCEFSGIRSWTSGGKSKAKGGGKQTLQERYTETKEAAEKYEVIQLGLCCVRWDGLTGEYAAKPYNLSVSPIQPQRMGLDRQFVMQASAIEFLIGNGFDFNKQYREGVRYLSHADEAVVRAKFAESSPDKIPSIHVDAPGRVFLDRLASDVKDWLSPTLHPNGLPNYHFLNIDTGPNAYFKRLAYQWLRQEYPELQASSRHDWIQITRTNKAAIERKEAERTTRFESELEEAIGLRRVVEALVKSGKPIVGHNLYMDLVNVWGKFIGLLPEEVGEFVEGVNGLLPIVFDTKYFATRSDPDVSKMFPETHLQALAKWADSIPEPPLRTEPDFRRYAAYNQTFAHEAGYDALDTAKVFLKLSNLLAPRSPSSSMPDTRPVSQQSEEDEEHLFQPRNAVGKAVDTLSAVTNKFAALLNAEADPEPEEKEKPLLGWEDEQWRKLIGNLTVGGTETGYMALKGLETNGTNGGPTHKILDLATLNMQQTNGQAASPSAALMSSAVQDFFRESGASKAPATGVRGVTAPSSNGQSWQQFAAEVEAEHGTSPMARSEYPKSPIASELDSRQYKVFGSRPLQDAADYVSCKHCGKPVMRSAVTDHLDVCPAIVPAKPAHTSPTKRAEKKPALPPRSVADDIASDKGTPTKNEKKRKAGEMTDLTNLGSSTSKKPEKTTDKQAEKERKKKEKQAKKTAAPPKPKEKGPVNVELQCGVPLPQGGQCARSLTCKSHSMGAKRAVPGRSAPYDILLAAYQKKNAAKQQKMLPPPAPERDEFELSAGAQPQDSDEEVAMVMEGVGRSYARPLERRVITSGRRRNMFFRVREGMASALGGGRMNMQNMGAPGFASRVLPFPVQAPNIPCIDISCELGNMRLCGWWLDDGSLQRTTCILDPEGTSLTTLATLSIHLTIHYDSIQHFL</sequence>
<feature type="compositionally biased region" description="Polar residues" evidence="2">
    <location>
        <begin position="679"/>
        <end position="688"/>
    </location>
</feature>
<protein>
    <recommendedName>
        <fullName evidence="3">SCA7 domain-containing protein</fullName>
    </recommendedName>
</protein>
<dbReference type="PANTHER" id="PTHR15092">
    <property type="entry name" value="POLY A -SPECIFIC RIBONUCLEASE/TARGET OF EGR1, MEMBER 1"/>
    <property type="match status" value="1"/>
</dbReference>
<dbReference type="SUPFAM" id="SSF53098">
    <property type="entry name" value="Ribonuclease H-like"/>
    <property type="match status" value="1"/>
</dbReference>
<dbReference type="STRING" id="698492.A0A0E9NHB4"/>
<evidence type="ECO:0000259" key="3">
    <source>
        <dbReference type="PROSITE" id="PS51505"/>
    </source>
</evidence>
<dbReference type="GO" id="GO:1990431">
    <property type="term" value="P:priRNA 3'-end processing"/>
    <property type="evidence" value="ECO:0007669"/>
    <property type="project" value="TreeGrafter"/>
</dbReference>
<comment type="similarity">
    <text evidence="1">Belongs to the CAF1 family.</text>
</comment>
<feature type="region of interest" description="Disordered" evidence="2">
    <location>
        <begin position="631"/>
        <end position="726"/>
    </location>
</feature>
<reference evidence="4 5" key="2">
    <citation type="journal article" date="2014" name="J. Gen. Appl. Microbiol.">
        <title>The early diverging ascomycetous budding yeast Saitoella complicata has three histone deacetylases belonging to the Clr6, Hos2, and Rpd3 lineages.</title>
        <authorList>
            <person name="Nishida H."/>
            <person name="Matsumoto T."/>
            <person name="Kondo S."/>
            <person name="Hamamoto M."/>
            <person name="Yoshikawa H."/>
        </authorList>
    </citation>
    <scope>NUCLEOTIDE SEQUENCE [LARGE SCALE GENOMIC DNA]</scope>
    <source>
        <strain evidence="4 5">NRRL Y-17804</strain>
    </source>
</reference>
<dbReference type="InterPro" id="IPR013243">
    <property type="entry name" value="SCA7_dom"/>
</dbReference>
<gene>
    <name evidence="4" type="ORF">G7K_2969-t1</name>
</gene>
<proteinExistence type="inferred from homology"/>
<dbReference type="Gene3D" id="6.10.140.670">
    <property type="match status" value="1"/>
</dbReference>
<reference evidence="4 5" key="3">
    <citation type="journal article" date="2015" name="Genome Announc.">
        <title>Draft Genome Sequence of the Archiascomycetous Yeast Saitoella complicata.</title>
        <authorList>
            <person name="Yamauchi K."/>
            <person name="Kondo S."/>
            <person name="Hamamoto M."/>
            <person name="Takahashi Y."/>
            <person name="Ogura Y."/>
            <person name="Hayashi T."/>
            <person name="Nishida H."/>
        </authorList>
    </citation>
    <scope>NUCLEOTIDE SEQUENCE [LARGE SCALE GENOMIC DNA]</scope>
    <source>
        <strain evidence="4 5">NRRL Y-17804</strain>
    </source>
</reference>
<dbReference type="Pfam" id="PF08313">
    <property type="entry name" value="SCA7"/>
    <property type="match status" value="1"/>
</dbReference>
<dbReference type="AlphaFoldDB" id="A0A0E9NHB4"/>
<dbReference type="Proteomes" id="UP000033140">
    <property type="component" value="Unassembled WGS sequence"/>
</dbReference>
<feature type="compositionally biased region" description="Polar residues" evidence="2">
    <location>
        <begin position="393"/>
        <end position="407"/>
    </location>
</feature>
<feature type="domain" description="SCA7" evidence="3">
    <location>
        <begin position="718"/>
        <end position="784"/>
    </location>
</feature>
<accession>A0A0E9NHB4</accession>
<dbReference type="InterPro" id="IPR051181">
    <property type="entry name" value="CAF1_poly(A)_ribonucleases"/>
</dbReference>
<dbReference type="GO" id="GO:0000175">
    <property type="term" value="F:3'-5'-RNA exonuclease activity"/>
    <property type="evidence" value="ECO:0007669"/>
    <property type="project" value="TreeGrafter"/>
</dbReference>
<dbReference type="Pfam" id="PF04857">
    <property type="entry name" value="CAF1"/>
    <property type="match status" value="1"/>
</dbReference>
<feature type="region of interest" description="Disordered" evidence="2">
    <location>
        <begin position="392"/>
        <end position="413"/>
    </location>
</feature>
<comment type="caution">
    <text evidence="4">The sequence shown here is derived from an EMBL/GenBank/DDBJ whole genome shotgun (WGS) entry which is preliminary data.</text>
</comment>
<evidence type="ECO:0000256" key="1">
    <source>
        <dbReference type="ARBA" id="ARBA00008372"/>
    </source>
</evidence>
<evidence type="ECO:0000313" key="5">
    <source>
        <dbReference type="Proteomes" id="UP000033140"/>
    </source>
</evidence>
<organism evidence="4 5">
    <name type="scientific">Saitoella complicata (strain BCRC 22490 / CBS 7301 / JCM 7358 / NBRC 10748 / NRRL Y-17804)</name>
    <dbReference type="NCBI Taxonomy" id="698492"/>
    <lineage>
        <taxon>Eukaryota</taxon>
        <taxon>Fungi</taxon>
        <taxon>Dikarya</taxon>
        <taxon>Ascomycota</taxon>
        <taxon>Taphrinomycotina</taxon>
        <taxon>Taphrinomycotina incertae sedis</taxon>
        <taxon>Saitoella</taxon>
    </lineage>
</organism>
<dbReference type="GO" id="GO:0000289">
    <property type="term" value="P:nuclear-transcribed mRNA poly(A) tail shortening"/>
    <property type="evidence" value="ECO:0007669"/>
    <property type="project" value="TreeGrafter"/>
</dbReference>
<dbReference type="InterPro" id="IPR012337">
    <property type="entry name" value="RNaseH-like_sf"/>
</dbReference>
<dbReference type="GO" id="GO:1990432">
    <property type="term" value="P:siRNA 3'-end processing"/>
    <property type="evidence" value="ECO:0007669"/>
    <property type="project" value="TreeGrafter"/>
</dbReference>
<dbReference type="GO" id="GO:0003723">
    <property type="term" value="F:RNA binding"/>
    <property type="evidence" value="ECO:0007669"/>
    <property type="project" value="TreeGrafter"/>
</dbReference>
<dbReference type="InterPro" id="IPR006941">
    <property type="entry name" value="RNase_CAF1"/>
</dbReference>
<evidence type="ECO:0000313" key="4">
    <source>
        <dbReference type="EMBL" id="GAO48800.1"/>
    </source>
</evidence>
<dbReference type="InterPro" id="IPR036397">
    <property type="entry name" value="RNaseH_sf"/>
</dbReference>
<feature type="compositionally biased region" description="Basic and acidic residues" evidence="2">
    <location>
        <begin position="689"/>
        <end position="702"/>
    </location>
</feature>
<dbReference type="GO" id="GO:0005634">
    <property type="term" value="C:nucleus"/>
    <property type="evidence" value="ECO:0007669"/>
    <property type="project" value="TreeGrafter"/>
</dbReference>
<dbReference type="Gene3D" id="3.30.420.10">
    <property type="entry name" value="Ribonuclease H-like superfamily/Ribonuclease H"/>
    <property type="match status" value="2"/>
</dbReference>
<dbReference type="PANTHER" id="PTHR15092:SF22">
    <property type="entry name" value="POLY(A)-SPECIFIC RIBONUCLEASE PNLDC1"/>
    <property type="match status" value="1"/>
</dbReference>
<feature type="region of interest" description="Disordered" evidence="2">
    <location>
        <begin position="782"/>
        <end position="805"/>
    </location>
</feature>
<dbReference type="EMBL" id="BACD03000017">
    <property type="protein sequence ID" value="GAO48800.1"/>
    <property type="molecule type" value="Genomic_DNA"/>
</dbReference>
<evidence type="ECO:0000256" key="2">
    <source>
        <dbReference type="SAM" id="MobiDB-lite"/>
    </source>
</evidence>
<reference evidence="4 5" key="1">
    <citation type="journal article" date="2011" name="J. Gen. Appl. Microbiol.">
        <title>Draft genome sequencing of the enigmatic yeast Saitoella complicata.</title>
        <authorList>
            <person name="Nishida H."/>
            <person name="Hamamoto M."/>
            <person name="Sugiyama J."/>
        </authorList>
    </citation>
    <scope>NUCLEOTIDE SEQUENCE [LARGE SCALE GENOMIC DNA]</scope>
    <source>
        <strain evidence="4 5">NRRL Y-17804</strain>
    </source>
</reference>
<dbReference type="PROSITE" id="PS51505">
    <property type="entry name" value="SCA7"/>
    <property type="match status" value="1"/>
</dbReference>
<keyword evidence="5" id="KW-1185">Reference proteome</keyword>
<name>A0A0E9NHB4_SAICN</name>